<organism evidence="2">
    <name type="scientific">hydrothermal vent metagenome</name>
    <dbReference type="NCBI Taxonomy" id="652676"/>
    <lineage>
        <taxon>unclassified sequences</taxon>
        <taxon>metagenomes</taxon>
        <taxon>ecological metagenomes</taxon>
    </lineage>
</organism>
<feature type="transmembrane region" description="Helical" evidence="1">
    <location>
        <begin position="20"/>
        <end position="37"/>
    </location>
</feature>
<dbReference type="AlphaFoldDB" id="A0A1W1CKZ0"/>
<reference evidence="2" key="1">
    <citation type="submission" date="2016-10" db="EMBL/GenBank/DDBJ databases">
        <authorList>
            <person name="de Groot N.N."/>
        </authorList>
    </citation>
    <scope>NUCLEOTIDE SEQUENCE</scope>
</reference>
<evidence type="ECO:0000256" key="1">
    <source>
        <dbReference type="SAM" id="Phobius"/>
    </source>
</evidence>
<sequence>MHIAPTTPVETKSPPYLESGAMITLLDYFVNILWYCWEK</sequence>
<accession>A0A1W1CKZ0</accession>
<keyword evidence="1" id="KW-0812">Transmembrane</keyword>
<protein>
    <submittedName>
        <fullName evidence="2">Uncharacterized protein</fullName>
    </submittedName>
</protein>
<evidence type="ECO:0000313" key="2">
    <source>
        <dbReference type="EMBL" id="SFV66367.1"/>
    </source>
</evidence>
<keyword evidence="1" id="KW-1133">Transmembrane helix</keyword>
<dbReference type="EMBL" id="FPHI01000029">
    <property type="protein sequence ID" value="SFV66367.1"/>
    <property type="molecule type" value="Genomic_DNA"/>
</dbReference>
<keyword evidence="1" id="KW-0472">Membrane</keyword>
<gene>
    <name evidence="2" type="ORF">MNB_SV-3-660</name>
</gene>
<name>A0A1W1CKZ0_9ZZZZ</name>
<proteinExistence type="predicted"/>